<dbReference type="Proteomes" id="UP000815325">
    <property type="component" value="Unassembled WGS sequence"/>
</dbReference>
<organism evidence="1 2">
    <name type="scientific">Dunaliella salina</name>
    <name type="common">Green alga</name>
    <name type="synonym">Protococcus salinus</name>
    <dbReference type="NCBI Taxonomy" id="3046"/>
    <lineage>
        <taxon>Eukaryota</taxon>
        <taxon>Viridiplantae</taxon>
        <taxon>Chlorophyta</taxon>
        <taxon>core chlorophytes</taxon>
        <taxon>Chlorophyceae</taxon>
        <taxon>CS clade</taxon>
        <taxon>Chlamydomonadales</taxon>
        <taxon>Dunaliellaceae</taxon>
        <taxon>Dunaliella</taxon>
    </lineage>
</organism>
<keyword evidence="2" id="KW-1185">Reference proteome</keyword>
<sequence length="93" mass="9639">RLASGDVTAFDCYSKDVREAFRNCAAALADALHKAYAGTAANMILPVTAQQLAGPVAAVKEAASSQRSAQLERLDKALCELAKTVAEKGGIGM</sequence>
<protein>
    <submittedName>
        <fullName evidence="1">Uncharacterized protein</fullName>
    </submittedName>
</protein>
<comment type="caution">
    <text evidence="1">The sequence shown here is derived from an EMBL/GenBank/DDBJ whole genome shotgun (WGS) entry which is preliminary data.</text>
</comment>
<name>A0ABQ7H9I9_DUNSA</name>
<feature type="non-terminal residue" evidence="1">
    <location>
        <position position="1"/>
    </location>
</feature>
<proteinExistence type="predicted"/>
<dbReference type="EMBL" id="MU069441">
    <property type="protein sequence ID" value="KAF5843519.1"/>
    <property type="molecule type" value="Genomic_DNA"/>
</dbReference>
<evidence type="ECO:0000313" key="2">
    <source>
        <dbReference type="Proteomes" id="UP000815325"/>
    </source>
</evidence>
<reference evidence="1" key="1">
    <citation type="submission" date="2017-08" db="EMBL/GenBank/DDBJ databases">
        <authorList>
            <person name="Polle J.E."/>
            <person name="Barry K."/>
            <person name="Cushman J."/>
            <person name="Schmutz J."/>
            <person name="Tran D."/>
            <person name="Hathwaick L.T."/>
            <person name="Yim W.C."/>
            <person name="Jenkins J."/>
            <person name="Mckie-Krisberg Z.M."/>
            <person name="Prochnik S."/>
            <person name="Lindquist E."/>
            <person name="Dockter R.B."/>
            <person name="Adam C."/>
            <person name="Molina H."/>
            <person name="Bunkerborg J."/>
            <person name="Jin E."/>
            <person name="Buchheim M."/>
            <person name="Magnuson J."/>
        </authorList>
    </citation>
    <scope>NUCLEOTIDE SEQUENCE</scope>
    <source>
        <strain evidence="1">CCAP 19/18</strain>
    </source>
</reference>
<gene>
    <name evidence="1" type="ORF">DUNSADRAFT_14435</name>
</gene>
<accession>A0ABQ7H9I9</accession>
<evidence type="ECO:0000313" key="1">
    <source>
        <dbReference type="EMBL" id="KAF5843519.1"/>
    </source>
</evidence>